<reference evidence="10" key="1">
    <citation type="submission" date="2023-09" db="UniProtKB">
        <authorList>
            <consortium name="Ensembl"/>
        </authorList>
    </citation>
    <scope>IDENTIFICATION</scope>
</reference>
<dbReference type="GO" id="GO:0060271">
    <property type="term" value="P:cilium assembly"/>
    <property type="evidence" value="ECO:0007669"/>
    <property type="project" value="InterPro"/>
</dbReference>
<proteinExistence type="predicted"/>
<dbReference type="PANTHER" id="PTHR14594">
    <property type="entry name" value="CENTROSOMAL PROTEIN OF 70 KDA"/>
    <property type="match status" value="1"/>
</dbReference>
<evidence type="ECO:0000256" key="2">
    <source>
        <dbReference type="ARBA" id="ARBA00011832"/>
    </source>
</evidence>
<evidence type="ECO:0000256" key="7">
    <source>
        <dbReference type="ARBA" id="ARBA00023212"/>
    </source>
</evidence>
<keyword evidence="5" id="KW-0802">TPR repeat</keyword>
<sequence>MYTAVCVFADLVLLDKKSAAELRTTLRVMLTDSERRQALIQELVMSNNQLKMEVQEHMSRAAQQCQRVTELEELLDKVKTRVQDLEDRYLSKAVQQHSHTQQLQKEKLEAHVGRSAFYFTVFEFPVNKRAFTKSQNKRHKHSKLGMGIKYFFFFFLKFQLLNEISAVVTDHKGPLRVHRPDFQDVLSTLKVWAEQLDLLKGLQCSLKELSVRLMPLQPCDGGYNTDEAAEVGDMLLLVDAMLENVLRSPTRHTLESMVSHFQKLFDVTSLRGVYPRMNEVYTKLGEMTNAMRNLRDILDLGDLHTVPSYGCYLCSLLQSLLLFFSIIMKVKQHEEFFPAFHALVTGILQTLGKFNQLYLFYLQMTSW</sequence>
<dbReference type="GeneTree" id="ENSGT00390000009029"/>
<evidence type="ECO:0000313" key="10">
    <source>
        <dbReference type="Ensembl" id="ENSPNYP00000021983.1"/>
    </source>
</evidence>
<dbReference type="AlphaFoldDB" id="A0A3B4GKA3"/>
<evidence type="ECO:0000256" key="6">
    <source>
        <dbReference type="ARBA" id="ARBA00023054"/>
    </source>
</evidence>
<dbReference type="PANTHER" id="PTHR14594:SF1">
    <property type="entry name" value="CENTROSOMAL PROTEIN OF 70 KDA"/>
    <property type="match status" value="1"/>
</dbReference>
<protein>
    <recommendedName>
        <fullName evidence="3">Centrosomal protein of 70 kDa</fullName>
    </recommendedName>
</protein>
<comment type="subcellular location">
    <subcellularLocation>
        <location evidence="1">Cytoplasm</location>
        <location evidence="1">Cytoskeleton</location>
        <location evidence="1">Microtubule organizing center</location>
        <location evidence="1">Centrosome</location>
    </subcellularLocation>
</comment>
<keyword evidence="7" id="KW-0206">Cytoskeleton</keyword>
<organism evidence="10">
    <name type="scientific">Pundamilia nyererei</name>
    <dbReference type="NCBI Taxonomy" id="303518"/>
    <lineage>
        <taxon>Eukaryota</taxon>
        <taxon>Metazoa</taxon>
        <taxon>Chordata</taxon>
        <taxon>Craniata</taxon>
        <taxon>Vertebrata</taxon>
        <taxon>Euteleostomi</taxon>
        <taxon>Actinopterygii</taxon>
        <taxon>Neopterygii</taxon>
        <taxon>Teleostei</taxon>
        <taxon>Neoteleostei</taxon>
        <taxon>Acanthomorphata</taxon>
        <taxon>Ovalentaria</taxon>
        <taxon>Cichlomorphae</taxon>
        <taxon>Cichliformes</taxon>
        <taxon>Cichlidae</taxon>
        <taxon>African cichlids</taxon>
        <taxon>Pseudocrenilabrinae</taxon>
        <taxon>Haplochromini</taxon>
        <taxon>Pundamilia</taxon>
    </lineage>
</organism>
<keyword evidence="4" id="KW-0963">Cytoplasm</keyword>
<evidence type="ECO:0000256" key="8">
    <source>
        <dbReference type="ARBA" id="ARBA00025273"/>
    </source>
</evidence>
<dbReference type="GO" id="GO:0070507">
    <property type="term" value="P:regulation of microtubule cytoskeleton organization"/>
    <property type="evidence" value="ECO:0007669"/>
    <property type="project" value="InterPro"/>
</dbReference>
<evidence type="ECO:0000256" key="5">
    <source>
        <dbReference type="ARBA" id="ARBA00022803"/>
    </source>
</evidence>
<keyword evidence="6 9" id="KW-0175">Coiled coil</keyword>
<dbReference type="InterPro" id="IPR037692">
    <property type="entry name" value="CEP70"/>
</dbReference>
<dbReference type="Ensembl" id="ENSPNYT00000022519.1">
    <property type="protein sequence ID" value="ENSPNYP00000021983.1"/>
    <property type="gene ID" value="ENSPNYG00000016541.1"/>
</dbReference>
<dbReference type="GO" id="GO:0043015">
    <property type="term" value="F:gamma-tubulin binding"/>
    <property type="evidence" value="ECO:0007669"/>
    <property type="project" value="InterPro"/>
</dbReference>
<evidence type="ECO:0000256" key="3">
    <source>
        <dbReference type="ARBA" id="ARBA00018408"/>
    </source>
</evidence>
<evidence type="ECO:0000256" key="1">
    <source>
        <dbReference type="ARBA" id="ARBA00004300"/>
    </source>
</evidence>
<comment type="subunit">
    <text evidence="2">Directly interacts with tubulin-gamma; this interaction determines centrosomal localization.</text>
</comment>
<evidence type="ECO:0000256" key="4">
    <source>
        <dbReference type="ARBA" id="ARBA00022490"/>
    </source>
</evidence>
<accession>A0A3B4GKA3</accession>
<comment type="function">
    <text evidence="8">Plays a role in the organization of both preexisting and nascent microtubules in interphase cells. During mitosis, required for the organization and orientation of the mitotic spindle.</text>
</comment>
<name>A0A3B4GKA3_9CICH</name>
<feature type="coiled-coil region" evidence="9">
    <location>
        <begin position="61"/>
        <end position="88"/>
    </location>
</feature>
<evidence type="ECO:0000256" key="9">
    <source>
        <dbReference type="SAM" id="Coils"/>
    </source>
</evidence>
<dbReference type="GO" id="GO:0005813">
    <property type="term" value="C:centrosome"/>
    <property type="evidence" value="ECO:0007669"/>
    <property type="project" value="UniProtKB-SubCell"/>
</dbReference>